<dbReference type="RefSeq" id="WP_066853336.1">
    <property type="nucleotide sequence ID" value="NZ_JXMS01000006.1"/>
</dbReference>
<reference evidence="3 4" key="1">
    <citation type="submission" date="2015-01" db="EMBL/GenBank/DDBJ databases">
        <title>Desulfovibrio sp. JC271 draft genome sequence.</title>
        <authorList>
            <person name="Shivani Y."/>
            <person name="Subhash Y."/>
            <person name="Sasikala C."/>
            <person name="Ramana C.V."/>
        </authorList>
    </citation>
    <scope>NUCLEOTIDE SEQUENCE [LARGE SCALE GENOMIC DNA]</scope>
    <source>
        <strain evidence="3 4">JC271</strain>
    </source>
</reference>
<evidence type="ECO:0000256" key="1">
    <source>
        <dbReference type="ARBA" id="ARBA00007121"/>
    </source>
</evidence>
<dbReference type="SUPFAM" id="SSF56281">
    <property type="entry name" value="Metallo-hydrolase/oxidoreductase"/>
    <property type="match status" value="1"/>
</dbReference>
<dbReference type="Proteomes" id="UP000091979">
    <property type="component" value="Unassembled WGS sequence"/>
</dbReference>
<dbReference type="InterPro" id="IPR036866">
    <property type="entry name" value="RibonucZ/Hydroxyglut_hydro"/>
</dbReference>
<evidence type="ECO:0000313" key="3">
    <source>
        <dbReference type="EMBL" id="OBQ54899.1"/>
    </source>
</evidence>
<dbReference type="STRING" id="1560234.SP90_05330"/>
<sequence>MHPVEIKKDVFWVGAVDYTSRDFHGYSLSPQGTTYNTYLVKDEKTVLFDTVKSNFIDTMLCRMSNVTELEKVDYIVCNHLEPDHSGCLPKLVELCKPEKIFCSPLGKRSMQAHYNTEGWPIEVVKTGDSINIGSRDIQFIETRMLHWPDSMVSYIPQDKLLICNDIFGQNISTTERFVDEVERAVVEHDMVEYYHNIVLPFSPLVLKTLEAIEEMGIEIDMLAPDHGLIFRGKEDVQWCFDKYREFAEQAWKKRAVIIYDTMWHSTEKMARSVAEGLESEGVPVRIMSLKSDHHSAVMTELGRSSAVIFGSPTHNNGILPEVAKMLTYMKGLRPQNRIGGAFGSFGWSGECVKALTESLTEMGFEMPVDGVKNQFVPTHDAYKKCYEMGAEIAKALKEKCGE</sequence>
<organism evidence="3 4">
    <name type="scientific">Halodesulfovibrio spirochaetisodalis</name>
    <dbReference type="NCBI Taxonomy" id="1560234"/>
    <lineage>
        <taxon>Bacteria</taxon>
        <taxon>Pseudomonadati</taxon>
        <taxon>Thermodesulfobacteriota</taxon>
        <taxon>Desulfovibrionia</taxon>
        <taxon>Desulfovibrionales</taxon>
        <taxon>Desulfovibrionaceae</taxon>
        <taxon>Halodesulfovibrio</taxon>
    </lineage>
</organism>
<dbReference type="InterPro" id="IPR016440">
    <property type="entry name" value="Rubredoxin-O_OxRdtase"/>
</dbReference>
<dbReference type="Gene3D" id="3.40.50.360">
    <property type="match status" value="1"/>
</dbReference>
<dbReference type="PROSITE" id="PS50902">
    <property type="entry name" value="FLAVODOXIN_LIKE"/>
    <property type="match status" value="1"/>
</dbReference>
<dbReference type="InterPro" id="IPR008254">
    <property type="entry name" value="Flavodoxin/NO_synth"/>
</dbReference>
<evidence type="ECO:0000313" key="4">
    <source>
        <dbReference type="Proteomes" id="UP000091979"/>
    </source>
</evidence>
<dbReference type="PIRSF" id="PIRSF005243">
    <property type="entry name" value="ROO"/>
    <property type="match status" value="1"/>
</dbReference>
<dbReference type="Gene3D" id="3.60.15.10">
    <property type="entry name" value="Ribonuclease Z/Hydroxyacylglutathione hydrolase-like"/>
    <property type="match status" value="1"/>
</dbReference>
<accession>A0A1B7XHD1</accession>
<keyword evidence="4" id="KW-1185">Reference proteome</keyword>
<dbReference type="Pfam" id="PF19583">
    <property type="entry name" value="ODP"/>
    <property type="match status" value="1"/>
</dbReference>
<feature type="domain" description="Flavodoxin-like" evidence="2">
    <location>
        <begin position="255"/>
        <end position="393"/>
    </location>
</feature>
<dbReference type="GO" id="GO:0009055">
    <property type="term" value="F:electron transfer activity"/>
    <property type="evidence" value="ECO:0007669"/>
    <property type="project" value="InterPro"/>
</dbReference>
<dbReference type="SUPFAM" id="SSF52218">
    <property type="entry name" value="Flavoproteins"/>
    <property type="match status" value="1"/>
</dbReference>
<dbReference type="GO" id="GO:0046872">
    <property type="term" value="F:metal ion binding"/>
    <property type="evidence" value="ECO:0007669"/>
    <property type="project" value="InterPro"/>
</dbReference>
<dbReference type="InterPro" id="IPR001279">
    <property type="entry name" value="Metallo-B-lactamas"/>
</dbReference>
<dbReference type="GO" id="GO:0016491">
    <property type="term" value="F:oxidoreductase activity"/>
    <property type="evidence" value="ECO:0007669"/>
    <property type="project" value="InterPro"/>
</dbReference>
<dbReference type="CDD" id="cd07709">
    <property type="entry name" value="flavodiiron_proteins_MBL-fold"/>
    <property type="match status" value="1"/>
</dbReference>
<dbReference type="SMART" id="SM00849">
    <property type="entry name" value="Lactamase_B"/>
    <property type="match status" value="1"/>
</dbReference>
<dbReference type="InterPro" id="IPR029039">
    <property type="entry name" value="Flavoprotein-like_sf"/>
</dbReference>
<dbReference type="GO" id="GO:0010181">
    <property type="term" value="F:FMN binding"/>
    <property type="evidence" value="ECO:0007669"/>
    <property type="project" value="InterPro"/>
</dbReference>
<dbReference type="PATRIC" id="fig|1560234.3.peg.3037"/>
<dbReference type="Pfam" id="PF00258">
    <property type="entry name" value="Flavodoxin_1"/>
    <property type="match status" value="1"/>
</dbReference>
<protein>
    <submittedName>
        <fullName evidence="3">Lactamase</fullName>
    </submittedName>
</protein>
<dbReference type="PANTHER" id="PTHR43717:SF1">
    <property type="entry name" value="ANAEROBIC NITRIC OXIDE REDUCTASE FLAVORUBREDOXIN"/>
    <property type="match status" value="1"/>
</dbReference>
<dbReference type="EMBL" id="JXMS01000006">
    <property type="protein sequence ID" value="OBQ54899.1"/>
    <property type="molecule type" value="Genomic_DNA"/>
</dbReference>
<evidence type="ECO:0000259" key="2">
    <source>
        <dbReference type="PROSITE" id="PS50902"/>
    </source>
</evidence>
<gene>
    <name evidence="3" type="ORF">SP90_05330</name>
</gene>
<dbReference type="AlphaFoldDB" id="A0A1B7XHD1"/>
<dbReference type="OrthoDB" id="9800607at2"/>
<dbReference type="PANTHER" id="PTHR43717">
    <property type="entry name" value="ANAEROBIC NITRIC OXIDE REDUCTASE FLAVORUBREDOXIN"/>
    <property type="match status" value="1"/>
</dbReference>
<comment type="similarity">
    <text evidence="1">In the N-terminal section; belongs to the zinc metallo-hydrolase group 3 family.</text>
</comment>
<comment type="caution">
    <text evidence="3">The sequence shown here is derived from an EMBL/GenBank/DDBJ whole genome shotgun (WGS) entry which is preliminary data.</text>
</comment>
<name>A0A1B7XHD1_9BACT</name>
<proteinExistence type="inferred from homology"/>
<dbReference type="InterPro" id="IPR045761">
    <property type="entry name" value="ODP_dom"/>
</dbReference>